<comment type="caution">
    <text evidence="2">The sequence shown here is derived from an EMBL/GenBank/DDBJ whole genome shotgun (WGS) entry which is preliminary data.</text>
</comment>
<keyword evidence="1" id="KW-1133">Transmembrane helix</keyword>
<proteinExistence type="predicted"/>
<dbReference type="Proteomes" id="UP001208938">
    <property type="component" value="Unassembled WGS sequence"/>
</dbReference>
<keyword evidence="3" id="KW-1185">Reference proteome</keyword>
<gene>
    <name evidence="2" type="ORF">OKW52_20065</name>
</gene>
<feature type="transmembrane region" description="Helical" evidence="1">
    <location>
        <begin position="12"/>
        <end position="39"/>
    </location>
</feature>
<name>A0ABT3H3Z4_9RHOB</name>
<protein>
    <recommendedName>
        <fullName evidence="4">Holin-X, holin superfamily III</fullName>
    </recommendedName>
</protein>
<evidence type="ECO:0000313" key="3">
    <source>
        <dbReference type="Proteomes" id="UP001208938"/>
    </source>
</evidence>
<dbReference type="RefSeq" id="WP_264507273.1">
    <property type="nucleotide sequence ID" value="NZ_JAPDFL010000001.1"/>
</dbReference>
<accession>A0ABT3H3Z4</accession>
<evidence type="ECO:0008006" key="4">
    <source>
        <dbReference type="Google" id="ProtNLM"/>
    </source>
</evidence>
<keyword evidence="1" id="KW-0472">Membrane</keyword>
<reference evidence="2 3" key="1">
    <citation type="submission" date="2022-10" db="EMBL/GenBank/DDBJ databases">
        <title>Pararhodobacter sp. nov., isolated from marine algae.</title>
        <authorList>
            <person name="Choi B.J."/>
            <person name="Kim J.M."/>
            <person name="Lee J.K."/>
            <person name="Choi D.G."/>
            <person name="Jeon C.O."/>
        </authorList>
    </citation>
    <scope>NUCLEOTIDE SEQUENCE [LARGE SCALE GENOMIC DNA]</scope>
    <source>
        <strain evidence="2 3">ZQ420</strain>
    </source>
</reference>
<evidence type="ECO:0000313" key="2">
    <source>
        <dbReference type="EMBL" id="MCW1934486.1"/>
    </source>
</evidence>
<dbReference type="EMBL" id="JAPDFL010000001">
    <property type="protein sequence ID" value="MCW1934486.1"/>
    <property type="molecule type" value="Genomic_DNA"/>
</dbReference>
<sequence length="101" mass="10419">MLPDPRHIAKTAVVGALGLALTGAGLVLLLRAVWIALVFAWGPMWTAAAMGGALLIIGGATLALLMRRPRRLPPPPASPLTAVIAAFAQGYGSAQALKSRR</sequence>
<organism evidence="2 3">
    <name type="scientific">Pararhodobacter zhoushanensis</name>
    <dbReference type="NCBI Taxonomy" id="2479545"/>
    <lineage>
        <taxon>Bacteria</taxon>
        <taxon>Pseudomonadati</taxon>
        <taxon>Pseudomonadota</taxon>
        <taxon>Alphaproteobacteria</taxon>
        <taxon>Rhodobacterales</taxon>
        <taxon>Paracoccaceae</taxon>
        <taxon>Pararhodobacter</taxon>
    </lineage>
</organism>
<evidence type="ECO:0000256" key="1">
    <source>
        <dbReference type="SAM" id="Phobius"/>
    </source>
</evidence>
<feature type="transmembrane region" description="Helical" evidence="1">
    <location>
        <begin position="45"/>
        <end position="65"/>
    </location>
</feature>
<keyword evidence="1" id="KW-0812">Transmembrane</keyword>